<proteinExistence type="predicted"/>
<keyword evidence="3" id="KW-0132">Cell division</keyword>
<dbReference type="PANTHER" id="PTHR35794:SF1">
    <property type="entry name" value="CELL CYCLE PROTEIN GPSB"/>
    <property type="match status" value="1"/>
</dbReference>
<evidence type="ECO:0000256" key="6">
    <source>
        <dbReference type="SAM" id="MobiDB-lite"/>
    </source>
</evidence>
<evidence type="ECO:0000256" key="1">
    <source>
        <dbReference type="ARBA" id="ARBA00004496"/>
    </source>
</evidence>
<dbReference type="GO" id="GO:0051301">
    <property type="term" value="P:cell division"/>
    <property type="evidence" value="ECO:0007669"/>
    <property type="project" value="UniProtKB-KW"/>
</dbReference>
<organism evidence="7">
    <name type="scientific">marine metagenome</name>
    <dbReference type="NCBI Taxonomy" id="408172"/>
    <lineage>
        <taxon>unclassified sequences</taxon>
        <taxon>metagenomes</taxon>
        <taxon>ecological metagenomes</taxon>
    </lineage>
</organism>
<dbReference type="InterPro" id="IPR019933">
    <property type="entry name" value="DivIVA_domain"/>
</dbReference>
<dbReference type="AlphaFoldDB" id="A0A381X9G2"/>
<evidence type="ECO:0000256" key="5">
    <source>
        <dbReference type="ARBA" id="ARBA00023306"/>
    </source>
</evidence>
<evidence type="ECO:0000256" key="4">
    <source>
        <dbReference type="ARBA" id="ARBA00023054"/>
    </source>
</evidence>
<evidence type="ECO:0000313" key="7">
    <source>
        <dbReference type="EMBL" id="SVA60817.1"/>
    </source>
</evidence>
<keyword evidence="5" id="KW-0131">Cell cycle</keyword>
<feature type="compositionally biased region" description="Basic and acidic residues" evidence="6">
    <location>
        <begin position="54"/>
        <end position="75"/>
    </location>
</feature>
<dbReference type="EMBL" id="UINC01014214">
    <property type="protein sequence ID" value="SVA60817.1"/>
    <property type="molecule type" value="Genomic_DNA"/>
</dbReference>
<gene>
    <name evidence="7" type="ORF">METZ01_LOCUS113671</name>
</gene>
<keyword evidence="4" id="KW-0175">Coiled coil</keyword>
<dbReference type="PANTHER" id="PTHR35794">
    <property type="entry name" value="CELL DIVISION PROTEIN DIVIVA"/>
    <property type="match status" value="1"/>
</dbReference>
<sequence length="145" mass="17187">MRLNHLDILEQCFRDKIFGYNKEDVDTFLHLVAEDFKEITEELDLLKKEIDKKNQDTDKFNERDTNKAGERKNDPIEITPEIIKEKAKRIINAAREHANQHKKKAEHELSNLKREIEKIRQEKKTLIAAIKMSAQESHVLQKNKK</sequence>
<evidence type="ECO:0000256" key="2">
    <source>
        <dbReference type="ARBA" id="ARBA00022490"/>
    </source>
</evidence>
<dbReference type="Gene3D" id="6.10.250.660">
    <property type="match status" value="1"/>
</dbReference>
<accession>A0A381X9G2</accession>
<reference evidence="7" key="1">
    <citation type="submission" date="2018-05" db="EMBL/GenBank/DDBJ databases">
        <authorList>
            <person name="Lanie J.A."/>
            <person name="Ng W.-L."/>
            <person name="Kazmierczak K.M."/>
            <person name="Andrzejewski T.M."/>
            <person name="Davidsen T.M."/>
            <person name="Wayne K.J."/>
            <person name="Tettelin H."/>
            <person name="Glass J.I."/>
            <person name="Rusch D."/>
            <person name="Podicherti R."/>
            <person name="Tsui H.-C.T."/>
            <person name="Winkler M.E."/>
        </authorList>
    </citation>
    <scope>NUCLEOTIDE SEQUENCE</scope>
</reference>
<keyword evidence="2" id="KW-0963">Cytoplasm</keyword>
<feature type="region of interest" description="Disordered" evidence="6">
    <location>
        <begin position="54"/>
        <end position="78"/>
    </location>
</feature>
<comment type="subcellular location">
    <subcellularLocation>
        <location evidence="1">Cytoplasm</location>
    </subcellularLocation>
</comment>
<protein>
    <recommendedName>
        <fullName evidence="8">DivIVA domain-containing protein</fullName>
    </recommendedName>
</protein>
<evidence type="ECO:0008006" key="8">
    <source>
        <dbReference type="Google" id="ProtNLM"/>
    </source>
</evidence>
<dbReference type="GO" id="GO:0005737">
    <property type="term" value="C:cytoplasm"/>
    <property type="evidence" value="ECO:0007669"/>
    <property type="project" value="UniProtKB-SubCell"/>
</dbReference>
<dbReference type="InterPro" id="IPR007793">
    <property type="entry name" value="DivIVA_fam"/>
</dbReference>
<name>A0A381X9G2_9ZZZZ</name>
<evidence type="ECO:0000256" key="3">
    <source>
        <dbReference type="ARBA" id="ARBA00022618"/>
    </source>
</evidence>
<dbReference type="NCBIfam" id="TIGR03544">
    <property type="entry name" value="DivI1A_domain"/>
    <property type="match status" value="1"/>
</dbReference>
<dbReference type="Pfam" id="PF05103">
    <property type="entry name" value="DivIVA"/>
    <property type="match status" value="1"/>
</dbReference>